<protein>
    <submittedName>
        <fullName evidence="3">ATP-binding cassette domain-containing protein</fullName>
    </submittedName>
</protein>
<keyword evidence="3" id="KW-0547">Nucleotide-binding</keyword>
<dbReference type="Pfam" id="PF00005">
    <property type="entry name" value="ABC_tran"/>
    <property type="match status" value="1"/>
</dbReference>
<dbReference type="InterPro" id="IPR027417">
    <property type="entry name" value="P-loop_NTPase"/>
</dbReference>
<feature type="non-terminal residue" evidence="3">
    <location>
        <position position="128"/>
    </location>
</feature>
<dbReference type="PANTHER" id="PTHR42781:SF4">
    <property type="entry name" value="SPERMIDINE_PUTRESCINE IMPORT ATP-BINDING PROTEIN POTA"/>
    <property type="match status" value="1"/>
</dbReference>
<evidence type="ECO:0000259" key="2">
    <source>
        <dbReference type="Pfam" id="PF00005"/>
    </source>
</evidence>
<sequence length="128" mass="14417">MNSQDNRIIAGVYHLSKGLGRHFSLTDINLQVTNGEFVFLVGPSGAGKSTLLRMMYMDDRPDSGQIVIGPFVSTRVTRKTVPELRRKIGIVFQDFRLIEDRTVFENIALAMKVTGTQMSEIKQRVTEI</sequence>
<dbReference type="Proteomes" id="UP000886069">
    <property type="component" value="Unassembled WGS sequence"/>
</dbReference>
<keyword evidence="1" id="KW-0813">Transport</keyword>
<evidence type="ECO:0000313" key="3">
    <source>
        <dbReference type="EMBL" id="HER44026.1"/>
    </source>
</evidence>
<accession>A0A7V2F4Q5</accession>
<dbReference type="AlphaFoldDB" id="A0A7V2F4Q5"/>
<dbReference type="PANTHER" id="PTHR42781">
    <property type="entry name" value="SPERMIDINE/PUTRESCINE IMPORT ATP-BINDING PROTEIN POTA"/>
    <property type="match status" value="1"/>
</dbReference>
<proteinExistence type="predicted"/>
<evidence type="ECO:0000256" key="1">
    <source>
        <dbReference type="ARBA" id="ARBA00022448"/>
    </source>
</evidence>
<name>A0A7V2F4Q5_UNCEI</name>
<dbReference type="InterPro" id="IPR050093">
    <property type="entry name" value="ABC_SmlMolc_Importer"/>
</dbReference>
<dbReference type="SUPFAM" id="SSF52540">
    <property type="entry name" value="P-loop containing nucleoside triphosphate hydrolases"/>
    <property type="match status" value="1"/>
</dbReference>
<dbReference type="Gene3D" id="3.40.50.300">
    <property type="entry name" value="P-loop containing nucleotide triphosphate hydrolases"/>
    <property type="match status" value="1"/>
</dbReference>
<dbReference type="GO" id="GO:0005524">
    <property type="term" value="F:ATP binding"/>
    <property type="evidence" value="ECO:0007669"/>
    <property type="project" value="UniProtKB-KW"/>
</dbReference>
<organism evidence="3">
    <name type="scientific">Eiseniibacteriota bacterium</name>
    <dbReference type="NCBI Taxonomy" id="2212470"/>
    <lineage>
        <taxon>Bacteria</taxon>
        <taxon>Candidatus Eiseniibacteriota</taxon>
    </lineage>
</organism>
<dbReference type="GO" id="GO:0016887">
    <property type="term" value="F:ATP hydrolysis activity"/>
    <property type="evidence" value="ECO:0007669"/>
    <property type="project" value="InterPro"/>
</dbReference>
<feature type="domain" description="ABC transporter" evidence="2">
    <location>
        <begin position="25"/>
        <end position="123"/>
    </location>
</feature>
<comment type="caution">
    <text evidence="3">The sequence shown here is derived from an EMBL/GenBank/DDBJ whole genome shotgun (WGS) entry which is preliminary data.</text>
</comment>
<dbReference type="InterPro" id="IPR003439">
    <property type="entry name" value="ABC_transporter-like_ATP-bd"/>
</dbReference>
<gene>
    <name evidence="3" type="ORF">ENO08_06165</name>
</gene>
<reference evidence="3" key="1">
    <citation type="journal article" date="2020" name="mSystems">
        <title>Genome- and Community-Level Interaction Insights into Carbon Utilization and Element Cycling Functions of Hydrothermarchaeota in Hydrothermal Sediment.</title>
        <authorList>
            <person name="Zhou Z."/>
            <person name="Liu Y."/>
            <person name="Xu W."/>
            <person name="Pan J."/>
            <person name="Luo Z.H."/>
            <person name="Li M."/>
        </authorList>
    </citation>
    <scope>NUCLEOTIDE SEQUENCE [LARGE SCALE GENOMIC DNA]</scope>
    <source>
        <strain evidence="3">SpSt-1233</strain>
    </source>
</reference>
<dbReference type="EMBL" id="DSEC01000434">
    <property type="protein sequence ID" value="HER44026.1"/>
    <property type="molecule type" value="Genomic_DNA"/>
</dbReference>
<keyword evidence="3" id="KW-0067">ATP-binding</keyword>